<dbReference type="RefSeq" id="WP_176235256.1">
    <property type="nucleotide sequence ID" value="NZ_BLRU01000118.1"/>
</dbReference>
<keyword evidence="5" id="KW-0285">Flavoprotein</keyword>
<evidence type="ECO:0000256" key="7">
    <source>
        <dbReference type="ARBA" id="ARBA00023004"/>
    </source>
</evidence>
<dbReference type="InterPro" id="IPR036188">
    <property type="entry name" value="FAD/NAD-bd_sf"/>
</dbReference>
<feature type="domain" description="4Fe-4S ferredoxin-type" evidence="9">
    <location>
        <begin position="607"/>
        <end position="636"/>
    </location>
</feature>
<dbReference type="InterPro" id="IPR017896">
    <property type="entry name" value="4Fe4S_Fe-S-bd"/>
</dbReference>
<comment type="caution">
    <text evidence="10">The sequence shown here is derived from an EMBL/GenBank/DDBJ whole genome shotgun (WGS) entry which is preliminary data.</text>
</comment>
<evidence type="ECO:0000256" key="4">
    <source>
        <dbReference type="ARBA" id="ARBA00022723"/>
    </source>
</evidence>
<evidence type="ECO:0000313" key="10">
    <source>
        <dbReference type="EMBL" id="GFP19672.1"/>
    </source>
</evidence>
<dbReference type="EMBL" id="BLRU01000118">
    <property type="protein sequence ID" value="GFP19672.1"/>
    <property type="molecule type" value="Genomic_DNA"/>
</dbReference>
<dbReference type="Pfam" id="PF12838">
    <property type="entry name" value="Fer4_7"/>
    <property type="match status" value="1"/>
</dbReference>
<dbReference type="SUPFAM" id="SSF54862">
    <property type="entry name" value="4Fe-4S ferredoxins"/>
    <property type="match status" value="1"/>
</dbReference>
<dbReference type="Pfam" id="PF13450">
    <property type="entry name" value="NAD_binding_8"/>
    <property type="match status" value="1"/>
</dbReference>
<evidence type="ECO:0000313" key="12">
    <source>
        <dbReference type="Proteomes" id="UP000569018"/>
    </source>
</evidence>
<evidence type="ECO:0000259" key="9">
    <source>
        <dbReference type="PROSITE" id="PS51379"/>
    </source>
</evidence>
<evidence type="ECO:0000313" key="11">
    <source>
        <dbReference type="EMBL" id="GFP38465.1"/>
    </source>
</evidence>
<evidence type="ECO:0000256" key="1">
    <source>
        <dbReference type="ARBA" id="ARBA00001974"/>
    </source>
</evidence>
<name>A0A6V8NH87_9ACTN</name>
<sequence>MARIGVFVCWCGHNIAGTVDVEKLVREIIRYPGVVHTEDYQYLCSDPGQALIKQAIVEKGLEGVVVAACSPNMHETTFRLAAQAAGLNPYRLEICNIREQDSWVHLAEKEKATEKAIELLRSVIEKARRDESLKPIAVPVTKKALVIGGGISGMQTALEIADAGHQVVLVEKEPHLGGRMAQLSETFPTLDCASCILTPKTAEVGRHERIQLLTHSEIVEVSGYVGNFEVKIKVHPVYVDWDKCTGCMECMTRCPQKVGSDFDRGMGQNKAIGVVFPQAVPYRPAIDSEHCIFLSTGKCGVCKKLCPVDAVDFEQKEQLIKEKVGAIVVATGYDLIPKERFGEYGYGKFPDVIDGLQFERLNSSSGPTQGEIRRPSDGKVPREVVFIQCVGSRDQEKGMPYCSKICCMYSAKQAMLYKHKVPDGQAYLFYTDIRAGGKGYEEFIQRGVEQDGLLYLRGRVSRVYQENNQVMVWGSDTLSGQNIQIAADLVVLTTAVVPRSDARELARILHVGTDQYGFFSEAHPKLRPVESLTRGIYLAGCAQAPQDIADSVSQAGSAASKVLMLFSGDELYHPPTVVEVDPDICVGCAICVEACPYDARSIDESRKVAMVQEVLCQGCGACAAACPNGATQHRNLTKSQILSMIDALL</sequence>
<evidence type="ECO:0000256" key="8">
    <source>
        <dbReference type="ARBA" id="ARBA00023014"/>
    </source>
</evidence>
<keyword evidence="8" id="KW-0411">Iron-sulfur</keyword>
<gene>
    <name evidence="10" type="ORF">HKBW3S03_01177</name>
    <name evidence="11" type="ORF">HKBW3S47_00166</name>
</gene>
<evidence type="ECO:0000256" key="3">
    <source>
        <dbReference type="ARBA" id="ARBA00022485"/>
    </source>
</evidence>
<dbReference type="PROSITE" id="PS51379">
    <property type="entry name" value="4FE4S_FER_2"/>
    <property type="match status" value="4"/>
</dbReference>
<keyword evidence="7" id="KW-0408">Iron</keyword>
<feature type="domain" description="4Fe-4S ferredoxin-type" evidence="9">
    <location>
        <begin position="576"/>
        <end position="605"/>
    </location>
</feature>
<dbReference type="PANTHER" id="PTHR43498">
    <property type="entry name" value="FERREDOXIN:COB-COM HETERODISULFIDE REDUCTASE SUBUNIT A"/>
    <property type="match status" value="1"/>
</dbReference>
<organism evidence="10 13">
    <name type="scientific">Candidatus Hakubella thermalkaliphila</name>
    <dbReference type="NCBI Taxonomy" id="2754717"/>
    <lineage>
        <taxon>Bacteria</taxon>
        <taxon>Bacillati</taxon>
        <taxon>Actinomycetota</taxon>
        <taxon>Actinomycetota incertae sedis</taxon>
        <taxon>Candidatus Hakubellales</taxon>
        <taxon>Candidatus Hakubellaceae</taxon>
        <taxon>Candidatus Hakubella</taxon>
    </lineage>
</organism>
<keyword evidence="4" id="KW-0479">Metal-binding</keyword>
<dbReference type="Proteomes" id="UP000574717">
    <property type="component" value="Unassembled WGS sequence"/>
</dbReference>
<protein>
    <submittedName>
        <fullName evidence="10">Heterodisulfide reductase subunit A2</fullName>
    </submittedName>
</protein>
<accession>A0A6V8NH87</accession>
<dbReference type="Gene3D" id="3.30.70.20">
    <property type="match status" value="2"/>
</dbReference>
<keyword evidence="5" id="KW-0274">FAD</keyword>
<dbReference type="EMBL" id="BLSD01000005">
    <property type="protein sequence ID" value="GFP38465.1"/>
    <property type="molecule type" value="Genomic_DNA"/>
</dbReference>
<keyword evidence="6" id="KW-0560">Oxidoreductase</keyword>
<dbReference type="GO" id="GO:0046872">
    <property type="term" value="F:metal ion binding"/>
    <property type="evidence" value="ECO:0007669"/>
    <property type="project" value="UniProtKB-KW"/>
</dbReference>
<dbReference type="GO" id="GO:0016491">
    <property type="term" value="F:oxidoreductase activity"/>
    <property type="evidence" value="ECO:0007669"/>
    <property type="project" value="UniProtKB-KW"/>
</dbReference>
<feature type="domain" description="4Fe-4S ferredoxin-type" evidence="9">
    <location>
        <begin position="282"/>
        <end position="316"/>
    </location>
</feature>
<evidence type="ECO:0000256" key="5">
    <source>
        <dbReference type="ARBA" id="ARBA00022827"/>
    </source>
</evidence>
<reference evidence="12 13" key="1">
    <citation type="journal article" date="2020" name="Front. Microbiol.">
        <title>Single-cell genomics of novel Actinobacteria with the Wood-Ljungdahl pathway discovered in a serpentinizing system.</title>
        <authorList>
            <person name="Merino N."/>
            <person name="Kawai M."/>
            <person name="Boyd E.S."/>
            <person name="Colman D.R."/>
            <person name="McGlynn S.E."/>
            <person name="Nealson K.H."/>
            <person name="Kurokawa K."/>
            <person name="Hongoh Y."/>
        </authorList>
    </citation>
    <scope>NUCLEOTIDE SEQUENCE [LARGE SCALE GENOMIC DNA]</scope>
    <source>
        <strain evidence="10 13">S03</strain>
        <strain evidence="11 12">S47</strain>
    </source>
</reference>
<evidence type="ECO:0000256" key="6">
    <source>
        <dbReference type="ARBA" id="ARBA00023002"/>
    </source>
</evidence>
<dbReference type="SUPFAM" id="SSF51905">
    <property type="entry name" value="FAD/NAD(P)-binding domain"/>
    <property type="match status" value="1"/>
</dbReference>
<proteinExistence type="inferred from homology"/>
<keyword evidence="3" id="KW-0004">4Fe-4S</keyword>
<dbReference type="Pfam" id="PF00037">
    <property type="entry name" value="Fer4"/>
    <property type="match status" value="1"/>
</dbReference>
<comment type="similarity">
    <text evidence="2">Belongs to the HdrA family.</text>
</comment>
<dbReference type="InterPro" id="IPR039650">
    <property type="entry name" value="HdrA-like"/>
</dbReference>
<dbReference type="AlphaFoldDB" id="A0A6V8NH87"/>
<feature type="domain" description="4Fe-4S ferredoxin-type" evidence="9">
    <location>
        <begin position="235"/>
        <end position="265"/>
    </location>
</feature>
<dbReference type="PROSITE" id="PS00198">
    <property type="entry name" value="4FE4S_FER_1"/>
    <property type="match status" value="3"/>
</dbReference>
<dbReference type="GO" id="GO:0051539">
    <property type="term" value="F:4 iron, 4 sulfur cluster binding"/>
    <property type="evidence" value="ECO:0007669"/>
    <property type="project" value="UniProtKB-KW"/>
</dbReference>
<evidence type="ECO:0000313" key="13">
    <source>
        <dbReference type="Proteomes" id="UP000574717"/>
    </source>
</evidence>
<evidence type="ECO:0000256" key="2">
    <source>
        <dbReference type="ARBA" id="ARBA00006561"/>
    </source>
</evidence>
<dbReference type="InterPro" id="IPR017900">
    <property type="entry name" value="4Fe4S_Fe_S_CS"/>
</dbReference>
<comment type="cofactor">
    <cofactor evidence="1">
        <name>FAD</name>
        <dbReference type="ChEBI" id="CHEBI:57692"/>
    </cofactor>
</comment>
<dbReference type="PANTHER" id="PTHR43498:SF1">
    <property type="entry name" value="COB--COM HETERODISULFIDE REDUCTASE IRON-SULFUR SUBUNIT A"/>
    <property type="match status" value="1"/>
</dbReference>
<dbReference type="Proteomes" id="UP000569018">
    <property type="component" value="Unassembled WGS sequence"/>
</dbReference>
<dbReference type="Gene3D" id="3.40.50.720">
    <property type="entry name" value="NAD(P)-binding Rossmann-like Domain"/>
    <property type="match status" value="1"/>
</dbReference>